<dbReference type="InterPro" id="IPR032608">
    <property type="entry name" value="DUF4892"/>
</dbReference>
<dbReference type="RefSeq" id="WP_265049315.1">
    <property type="nucleotide sequence ID" value="NZ_CP100390.1"/>
</dbReference>
<name>A0ABY6N6U4_9ALTE</name>
<dbReference type="Pfam" id="PF16234">
    <property type="entry name" value="DUF4892"/>
    <property type="match status" value="1"/>
</dbReference>
<keyword evidence="2" id="KW-1185">Reference proteome</keyword>
<reference evidence="1" key="1">
    <citation type="submission" date="2022-06" db="EMBL/GenBank/DDBJ databases">
        <title>Alkalimarinus sp. nov., isolated from gut of a Alitta virens.</title>
        <authorList>
            <person name="Yang A.I."/>
            <person name="Shin N.-R."/>
        </authorList>
    </citation>
    <scope>NUCLEOTIDE SEQUENCE</scope>
    <source>
        <strain evidence="1">A2M4</strain>
    </source>
</reference>
<evidence type="ECO:0000313" key="2">
    <source>
        <dbReference type="Proteomes" id="UP001163739"/>
    </source>
</evidence>
<dbReference type="InterPro" id="IPR036737">
    <property type="entry name" value="OmpA-like_sf"/>
</dbReference>
<accession>A0ABY6N6U4</accession>
<protein>
    <submittedName>
        <fullName evidence="1">DUF4892 domain-containing protein</fullName>
    </submittedName>
</protein>
<dbReference type="Gene3D" id="3.30.1330.60">
    <property type="entry name" value="OmpA-like domain"/>
    <property type="match status" value="1"/>
</dbReference>
<proteinExistence type="predicted"/>
<dbReference type="Proteomes" id="UP001163739">
    <property type="component" value="Chromosome"/>
</dbReference>
<evidence type="ECO:0000313" key="1">
    <source>
        <dbReference type="EMBL" id="UZE97841.1"/>
    </source>
</evidence>
<dbReference type="EMBL" id="CP100390">
    <property type="protein sequence ID" value="UZE97841.1"/>
    <property type="molecule type" value="Genomic_DNA"/>
</dbReference>
<dbReference type="SUPFAM" id="SSF103088">
    <property type="entry name" value="OmpA-like"/>
    <property type="match status" value="1"/>
</dbReference>
<organism evidence="1 2">
    <name type="scientific">Alkalimarinus alittae</name>
    <dbReference type="NCBI Taxonomy" id="2961619"/>
    <lineage>
        <taxon>Bacteria</taxon>
        <taxon>Pseudomonadati</taxon>
        <taxon>Pseudomonadota</taxon>
        <taxon>Gammaproteobacteria</taxon>
        <taxon>Alteromonadales</taxon>
        <taxon>Alteromonadaceae</taxon>
        <taxon>Alkalimarinus</taxon>
    </lineage>
</organism>
<gene>
    <name evidence="1" type="ORF">NKI27_08935</name>
</gene>
<sequence>MNHQNGKGLNMVVKGRVMARFIKLRTIVLFIGVLGGGLAQFAFAQELAIKPYAHSSLSESGEINDEDYLVPLSVPRRVNNQLRIEKELRVDVTGVKDTHRINEGHTTQQAFDHYLSQIKQLGGKILYQCSSRDCGRSSNWAQNIFNISKLYGEDGSQFYMVSSIEHNNQQWLVSVYAVERGNRRVYAHVETLKLNTALSSDLAPAALTDKNPLFIFSYGLNGIVTVNPTLAEFNKIISLSQANPDAKIYVIGYLQKGYTTTQEAIERSTNAADQVSTLLQKRGINASKITVMGVGPLVPFGQGAHSGNRVEVLVLDK</sequence>